<evidence type="ECO:0000313" key="3">
    <source>
        <dbReference type="EMBL" id="MFK2826241.1"/>
    </source>
</evidence>
<dbReference type="PROSITE" id="PS51257">
    <property type="entry name" value="PROKAR_LIPOPROTEIN"/>
    <property type="match status" value="1"/>
</dbReference>
<sequence length="155" mass="17228">MRKLSFFLVVMAFMLVVAAGCGSKNADQTSTNTEQTKEQVVTKEETDTEEPTVDLPTGLDDVSASLKQLQTNVETAPDKVDQLKIAGEDVDDKWDAIEDQIEANYPDDYKNIEDSLYPLIDETEKAQPDAEKMKTLITDTTKKINDFKEKVSSGS</sequence>
<protein>
    <recommendedName>
        <fullName evidence="5">Lipoprotein</fullName>
    </recommendedName>
</protein>
<proteinExistence type="predicted"/>
<feature type="compositionally biased region" description="Polar residues" evidence="1">
    <location>
        <begin position="25"/>
        <end position="34"/>
    </location>
</feature>
<organism evidence="3 4">
    <name type="scientific">Bacillus lumedeiriae</name>
    <dbReference type="NCBI Taxonomy" id="3058829"/>
    <lineage>
        <taxon>Bacteria</taxon>
        <taxon>Bacillati</taxon>
        <taxon>Bacillota</taxon>
        <taxon>Bacilli</taxon>
        <taxon>Bacillales</taxon>
        <taxon>Bacillaceae</taxon>
        <taxon>Bacillus</taxon>
    </lineage>
</organism>
<keyword evidence="4" id="KW-1185">Reference proteome</keyword>
<dbReference type="Proteomes" id="UP001619911">
    <property type="component" value="Unassembled WGS sequence"/>
</dbReference>
<evidence type="ECO:0008006" key="5">
    <source>
        <dbReference type="Google" id="ProtNLM"/>
    </source>
</evidence>
<reference evidence="3 4" key="1">
    <citation type="submission" date="2023-07" db="EMBL/GenBank/DDBJ databases">
        <title>Bacillus lucianemedeirus sp. nov, a new species isolated from an immunobiological production facility.</title>
        <authorList>
            <person name="Costa L.V."/>
            <person name="Miranda R.V.S.L."/>
            <person name="Brandao M.L.L."/>
            <person name="Reis C.M.F."/>
            <person name="Frazao A.M."/>
            <person name="Cruz F.V."/>
            <person name="Baio P.V.P."/>
            <person name="Veras J.F.C."/>
            <person name="Ramos J.N."/>
            <person name="Vieira V."/>
        </authorList>
    </citation>
    <scope>NUCLEOTIDE SEQUENCE [LARGE SCALE GENOMIC DNA]</scope>
    <source>
        <strain evidence="3 4">B190/17</strain>
    </source>
</reference>
<comment type="caution">
    <text evidence="3">The sequence shown here is derived from an EMBL/GenBank/DDBJ whole genome shotgun (WGS) entry which is preliminary data.</text>
</comment>
<evidence type="ECO:0000256" key="2">
    <source>
        <dbReference type="SAM" id="SignalP"/>
    </source>
</evidence>
<feature type="region of interest" description="Disordered" evidence="1">
    <location>
        <begin position="24"/>
        <end position="59"/>
    </location>
</feature>
<evidence type="ECO:0000256" key="1">
    <source>
        <dbReference type="SAM" id="MobiDB-lite"/>
    </source>
</evidence>
<accession>A0ABW8I9T2</accession>
<evidence type="ECO:0000313" key="4">
    <source>
        <dbReference type="Proteomes" id="UP001619911"/>
    </source>
</evidence>
<feature type="compositionally biased region" description="Basic and acidic residues" evidence="1">
    <location>
        <begin position="35"/>
        <end position="45"/>
    </location>
</feature>
<dbReference type="RefSeq" id="WP_404317313.1">
    <property type="nucleotide sequence ID" value="NZ_JAUIYO010000008.1"/>
</dbReference>
<keyword evidence="2" id="KW-0732">Signal</keyword>
<feature type="chain" id="PRO_5047307049" description="Lipoprotein" evidence="2">
    <location>
        <begin position="20"/>
        <end position="155"/>
    </location>
</feature>
<gene>
    <name evidence="3" type="ORF">QYG89_11250</name>
</gene>
<name>A0ABW8I9T2_9BACI</name>
<dbReference type="EMBL" id="JAUIYO010000008">
    <property type="protein sequence ID" value="MFK2826241.1"/>
    <property type="molecule type" value="Genomic_DNA"/>
</dbReference>
<feature type="signal peptide" evidence="2">
    <location>
        <begin position="1"/>
        <end position="19"/>
    </location>
</feature>